<accession>A0A1I2AWC8</accession>
<organism evidence="2 3">
    <name type="scientific">Nannocystis exedens</name>
    <dbReference type="NCBI Taxonomy" id="54"/>
    <lineage>
        <taxon>Bacteria</taxon>
        <taxon>Pseudomonadati</taxon>
        <taxon>Myxococcota</taxon>
        <taxon>Polyangia</taxon>
        <taxon>Nannocystales</taxon>
        <taxon>Nannocystaceae</taxon>
        <taxon>Nannocystis</taxon>
    </lineage>
</organism>
<evidence type="ECO:0000256" key="1">
    <source>
        <dbReference type="SAM" id="MobiDB-lite"/>
    </source>
</evidence>
<evidence type="ECO:0000313" key="3">
    <source>
        <dbReference type="Proteomes" id="UP000199400"/>
    </source>
</evidence>
<name>A0A1I2AWC8_9BACT</name>
<dbReference type="Proteomes" id="UP000199400">
    <property type="component" value="Unassembled WGS sequence"/>
</dbReference>
<dbReference type="STRING" id="54.SAMN02745121_04411"/>
<reference evidence="3" key="1">
    <citation type="submission" date="2016-10" db="EMBL/GenBank/DDBJ databases">
        <authorList>
            <person name="Varghese N."/>
            <person name="Submissions S."/>
        </authorList>
    </citation>
    <scope>NUCLEOTIDE SEQUENCE [LARGE SCALE GENOMIC DNA]</scope>
    <source>
        <strain evidence="3">ATCC 25963</strain>
    </source>
</reference>
<dbReference type="AlphaFoldDB" id="A0A1I2AWC8"/>
<proteinExistence type="predicted"/>
<protein>
    <submittedName>
        <fullName evidence="2">Uncharacterized protein</fullName>
    </submittedName>
</protein>
<sequence length="93" mass="9548">MTSTAKFALGFSLSLALGTGVLSQPVEPSAGWFGNCLICKWDPWGGPAFCATTTSKGWWGCYATGYKCLNGGQPCGKKAPTPTATGDAGLRAP</sequence>
<dbReference type="EMBL" id="FOMX01000014">
    <property type="protein sequence ID" value="SFE48126.1"/>
    <property type="molecule type" value="Genomic_DNA"/>
</dbReference>
<evidence type="ECO:0000313" key="2">
    <source>
        <dbReference type="EMBL" id="SFE48126.1"/>
    </source>
</evidence>
<gene>
    <name evidence="2" type="ORF">SAMN02745121_04411</name>
</gene>
<keyword evidence="3" id="KW-1185">Reference proteome</keyword>
<feature type="region of interest" description="Disordered" evidence="1">
    <location>
        <begin position="74"/>
        <end position="93"/>
    </location>
</feature>